<dbReference type="EMBL" id="KZ155771">
    <property type="protein sequence ID" value="OUS49265.1"/>
    <property type="molecule type" value="Genomic_DNA"/>
</dbReference>
<name>A0A1Y5IQK3_OSTTA</name>
<reference evidence="1" key="1">
    <citation type="submission" date="2017-04" db="EMBL/GenBank/DDBJ databases">
        <title>Population genomics of picophytoplankton unveils novel chromosome hypervariability.</title>
        <authorList>
            <consortium name="DOE Joint Genome Institute"/>
            <person name="Blanc-Mathieu R."/>
            <person name="Krasovec M."/>
            <person name="Hebrard M."/>
            <person name="Yau S."/>
            <person name="Desgranges E."/>
            <person name="Martin J."/>
            <person name="Schackwitz W."/>
            <person name="Kuo A."/>
            <person name="Salin G."/>
            <person name="Donnadieu C."/>
            <person name="Desdevises Y."/>
            <person name="Sanchez-Ferandin S."/>
            <person name="Moreau H."/>
            <person name="Rivals E."/>
            <person name="Grigoriev I.V."/>
            <person name="Grimsley N."/>
            <person name="Eyre-Walker A."/>
            <person name="Piganeau G."/>
        </authorList>
    </citation>
    <scope>NUCLEOTIDE SEQUENCE [LARGE SCALE GENOMIC DNA]</scope>
    <source>
        <strain evidence="1">RCC 1115</strain>
    </source>
</reference>
<dbReference type="Proteomes" id="UP000195557">
    <property type="component" value="Unassembled WGS sequence"/>
</dbReference>
<proteinExistence type="predicted"/>
<gene>
    <name evidence="1" type="ORF">BE221DRAFT_66369</name>
</gene>
<sequence length="61" mass="6732">MSSAHTRPKPKKDIGRDQCECLRAGTRASSVSSGLDRGVVWRIASERRSGRAGRRDGTFKE</sequence>
<accession>A0A1Y5IQK3</accession>
<organism evidence="1">
    <name type="scientific">Ostreococcus tauri</name>
    <name type="common">Marine green alga</name>
    <dbReference type="NCBI Taxonomy" id="70448"/>
    <lineage>
        <taxon>Eukaryota</taxon>
        <taxon>Viridiplantae</taxon>
        <taxon>Chlorophyta</taxon>
        <taxon>Mamiellophyceae</taxon>
        <taxon>Mamiellales</taxon>
        <taxon>Bathycoccaceae</taxon>
        <taxon>Ostreococcus</taxon>
    </lineage>
</organism>
<dbReference type="AlphaFoldDB" id="A0A1Y5IQK3"/>
<protein>
    <submittedName>
        <fullName evidence="1">Uncharacterized protein</fullName>
    </submittedName>
</protein>
<evidence type="ECO:0000313" key="1">
    <source>
        <dbReference type="EMBL" id="OUS49265.1"/>
    </source>
</evidence>